<dbReference type="Gene3D" id="3.40.50.10190">
    <property type="entry name" value="BRCT domain"/>
    <property type="match status" value="1"/>
</dbReference>
<protein>
    <recommendedName>
        <fullName evidence="8">RING-type domain-containing protein</fullName>
    </recommendedName>
</protein>
<dbReference type="AlphaFoldDB" id="A0A4E0RA64"/>
<evidence type="ECO:0000256" key="3">
    <source>
        <dbReference type="ARBA" id="ARBA00022833"/>
    </source>
</evidence>
<feature type="repeat" description="ANK" evidence="5">
    <location>
        <begin position="408"/>
        <end position="440"/>
    </location>
</feature>
<evidence type="ECO:0000313" key="10">
    <source>
        <dbReference type="Proteomes" id="UP000230066"/>
    </source>
</evidence>
<evidence type="ECO:0000256" key="4">
    <source>
        <dbReference type="ARBA" id="ARBA00023043"/>
    </source>
</evidence>
<sequence>MVELPRTFDAVQKLLELLRCDHCNAPLHEPFTTGVCDHLLCPQCRLGGTASRRNESCPVCHIPVRPKDCQLHPQVAQLVLVARRLKKLTLPSSLQKEATNENADLGDPDGGAAKFKKPVPTVMEHSSNDPRVVLKRAYAPGSSITSLSDDDSIKTKVTLKRGISRDRDPGAECTSLTSVARTQSSSLSRTSLDASSTISISRKLRLDQSEASVVSSGCLPGGSVRRLSAYRGKSKRAASSDVVSQNVFDTKCLVDVPLLKVPTSSADPPQSTHGVNSDSLESVLKAATRVHNTRRSLKRGVFLDMTPSINVPVAAPVASPENSCLTDFSRISPNSVEKDRVSSVTLSRLVDQTPLTPTPRTHARSSSVRMRFSKNKNSSEDTPTSLRVRSSSSTRIVQLLNKLRPNSKGESALHRAAIRGNYEQLKECLGSGMSPDVRDHAGWTPLHEAALHGHRDIVEALLNAGATVDIPGGPDLDTPLHDAIQNAQFACCQLLLEHGANPILPNGVGLTPLQLVDLSISKLNDSKNKVKVTPKSAKSNTQNAIRNSLFTIRELLMNSITKHHPPVVGSTVKLNESMIAAQDTVSRHLYNSEALNPSLSISFKERRRLRPVLLATGLSRPQKLTFSRVATMIRAQVVNNISPDVTHVITGAVVEVPPDCRSVSKKSSRRSSSVHGNVKPSGKLGAIESYEVSCPRTLKFLSAVLQGCWVLSFDWIETCAHVKMRVEEEGFEVTGCSTTPHSGAPRRARLAREAGSLGLFYGFRFCFLGQFEYPMPPRDELAQLVRAGGALVVFCREHCSPLRLARLAIEGSQTDQSIQWELVSPAAATATHATANNEQRTENANRDDDDGESDGESSIFSAKLPELSRMSNSPLLVVYDSRAPGSTGSISTPYAIKVVSDALSLVRPCALESSNTNSPTPPLRAIPASWILDCAAEYAILPLSTF</sequence>
<dbReference type="CDD" id="cd17734">
    <property type="entry name" value="BRCT_Bard1_rpt1"/>
    <property type="match status" value="1"/>
</dbReference>
<evidence type="ECO:0000259" key="8">
    <source>
        <dbReference type="PROSITE" id="PS50089"/>
    </source>
</evidence>
<evidence type="ECO:0000313" key="9">
    <source>
        <dbReference type="EMBL" id="THD22891.1"/>
    </source>
</evidence>
<feature type="repeat" description="ANK" evidence="5">
    <location>
        <begin position="441"/>
        <end position="473"/>
    </location>
</feature>
<comment type="caution">
    <text evidence="9">The sequence shown here is derived from an EMBL/GenBank/DDBJ whole genome shotgun (WGS) entry which is preliminary data.</text>
</comment>
<dbReference type="GO" id="GO:0004842">
    <property type="term" value="F:ubiquitin-protein transferase activity"/>
    <property type="evidence" value="ECO:0007669"/>
    <property type="project" value="TreeGrafter"/>
</dbReference>
<dbReference type="Pfam" id="PF12796">
    <property type="entry name" value="Ank_2"/>
    <property type="match status" value="1"/>
</dbReference>
<feature type="compositionally biased region" description="Low complexity" evidence="7">
    <location>
        <begin position="382"/>
        <end position="391"/>
    </location>
</feature>
<reference evidence="9" key="1">
    <citation type="submission" date="2019-03" db="EMBL/GenBank/DDBJ databases">
        <title>Improved annotation for the trematode Fasciola hepatica.</title>
        <authorList>
            <person name="Choi Y.-J."/>
            <person name="Martin J."/>
            <person name="Mitreva M."/>
        </authorList>
    </citation>
    <scope>NUCLEOTIDE SEQUENCE [LARGE SCALE GENOMIC DNA]</scope>
</reference>
<dbReference type="PANTHER" id="PTHR24171:SF8">
    <property type="entry name" value="BRCA1-ASSOCIATED RING DOMAIN PROTEIN 1"/>
    <property type="match status" value="1"/>
</dbReference>
<feature type="region of interest" description="Disordered" evidence="7">
    <location>
        <begin position="353"/>
        <end position="391"/>
    </location>
</feature>
<keyword evidence="2 6" id="KW-0863">Zinc-finger</keyword>
<evidence type="ECO:0000256" key="1">
    <source>
        <dbReference type="ARBA" id="ARBA00022737"/>
    </source>
</evidence>
<dbReference type="Gene3D" id="3.30.40.10">
    <property type="entry name" value="Zinc/RING finger domain, C3HC4 (zinc finger)"/>
    <property type="match status" value="1"/>
</dbReference>
<organism evidence="9 10">
    <name type="scientific">Fasciola hepatica</name>
    <name type="common">Liver fluke</name>
    <dbReference type="NCBI Taxonomy" id="6192"/>
    <lineage>
        <taxon>Eukaryota</taxon>
        <taxon>Metazoa</taxon>
        <taxon>Spiralia</taxon>
        <taxon>Lophotrochozoa</taxon>
        <taxon>Platyhelminthes</taxon>
        <taxon>Trematoda</taxon>
        <taxon>Digenea</taxon>
        <taxon>Plagiorchiida</taxon>
        <taxon>Echinostomata</taxon>
        <taxon>Echinostomatoidea</taxon>
        <taxon>Fasciolidae</taxon>
        <taxon>Fasciola</taxon>
    </lineage>
</organism>
<dbReference type="GO" id="GO:0008270">
    <property type="term" value="F:zinc ion binding"/>
    <property type="evidence" value="ECO:0007669"/>
    <property type="project" value="UniProtKB-KW"/>
</dbReference>
<dbReference type="PANTHER" id="PTHR24171">
    <property type="entry name" value="ANKYRIN REPEAT DOMAIN-CONTAINING PROTEIN 39-RELATED"/>
    <property type="match status" value="1"/>
</dbReference>
<dbReference type="EMBL" id="JXXN02002461">
    <property type="protein sequence ID" value="THD22891.1"/>
    <property type="molecule type" value="Genomic_DNA"/>
</dbReference>
<evidence type="ECO:0000256" key="7">
    <source>
        <dbReference type="SAM" id="MobiDB-lite"/>
    </source>
</evidence>
<dbReference type="InterPro" id="IPR013083">
    <property type="entry name" value="Znf_RING/FYVE/PHD"/>
</dbReference>
<feature type="compositionally biased region" description="Polar residues" evidence="7">
    <location>
        <begin position="353"/>
        <end position="368"/>
    </location>
</feature>
<dbReference type="GO" id="GO:0085020">
    <property type="term" value="P:protein K6-linked ubiquitination"/>
    <property type="evidence" value="ECO:0007669"/>
    <property type="project" value="TreeGrafter"/>
</dbReference>
<accession>A0A4E0RA64</accession>
<evidence type="ECO:0000256" key="2">
    <source>
        <dbReference type="ARBA" id="ARBA00022771"/>
    </source>
</evidence>
<keyword evidence="3" id="KW-0862">Zinc</keyword>
<feature type="domain" description="RING-type" evidence="8">
    <location>
        <begin position="20"/>
        <end position="61"/>
    </location>
</feature>
<feature type="repeat" description="ANK" evidence="5">
    <location>
        <begin position="475"/>
        <end position="507"/>
    </location>
</feature>
<keyword evidence="2 6" id="KW-0479">Metal-binding</keyword>
<dbReference type="PROSITE" id="PS50089">
    <property type="entry name" value="ZF_RING_2"/>
    <property type="match status" value="1"/>
</dbReference>
<dbReference type="SUPFAM" id="SSF57850">
    <property type="entry name" value="RING/U-box"/>
    <property type="match status" value="1"/>
</dbReference>
<dbReference type="PRINTS" id="PR01415">
    <property type="entry name" value="ANKYRIN"/>
</dbReference>
<dbReference type="GO" id="GO:0031436">
    <property type="term" value="C:BRCA1-BARD1 complex"/>
    <property type="evidence" value="ECO:0007669"/>
    <property type="project" value="TreeGrafter"/>
</dbReference>
<dbReference type="InterPro" id="IPR036420">
    <property type="entry name" value="BRCT_dom_sf"/>
</dbReference>
<dbReference type="InterPro" id="IPR036770">
    <property type="entry name" value="Ankyrin_rpt-contain_sf"/>
</dbReference>
<dbReference type="PROSITE" id="PS50297">
    <property type="entry name" value="ANK_REP_REGION"/>
    <property type="match status" value="3"/>
</dbReference>
<dbReference type="PROSITE" id="PS50088">
    <property type="entry name" value="ANK_REPEAT"/>
    <property type="match status" value="3"/>
</dbReference>
<dbReference type="Proteomes" id="UP000230066">
    <property type="component" value="Unassembled WGS sequence"/>
</dbReference>
<dbReference type="SUPFAM" id="SSF52113">
    <property type="entry name" value="BRCT domain"/>
    <property type="match status" value="2"/>
</dbReference>
<keyword evidence="1" id="KW-0677">Repeat</keyword>
<dbReference type="GO" id="GO:0070531">
    <property type="term" value="C:BRCA1-A complex"/>
    <property type="evidence" value="ECO:0007669"/>
    <property type="project" value="TreeGrafter"/>
</dbReference>
<proteinExistence type="predicted"/>
<evidence type="ECO:0000256" key="6">
    <source>
        <dbReference type="PROSITE-ProRule" id="PRU00175"/>
    </source>
</evidence>
<keyword evidence="4 5" id="KW-0040">ANK repeat</keyword>
<dbReference type="InterPro" id="IPR001841">
    <property type="entry name" value="Znf_RING"/>
</dbReference>
<gene>
    <name evidence="9" type="ORF">D915_006439</name>
</gene>
<dbReference type="SUPFAM" id="SSF48403">
    <property type="entry name" value="Ankyrin repeat"/>
    <property type="match status" value="1"/>
</dbReference>
<name>A0A4E0RA64_FASHE</name>
<evidence type="ECO:0000256" key="5">
    <source>
        <dbReference type="PROSITE-ProRule" id="PRU00023"/>
    </source>
</evidence>
<dbReference type="InterPro" id="IPR002110">
    <property type="entry name" value="Ankyrin_rpt"/>
</dbReference>
<dbReference type="SMART" id="SM00248">
    <property type="entry name" value="ANK"/>
    <property type="match status" value="3"/>
</dbReference>
<feature type="region of interest" description="Disordered" evidence="7">
    <location>
        <begin position="829"/>
        <end position="858"/>
    </location>
</feature>
<dbReference type="Gene3D" id="1.25.40.20">
    <property type="entry name" value="Ankyrin repeat-containing domain"/>
    <property type="match status" value="1"/>
</dbReference>
<keyword evidence="10" id="KW-1185">Reference proteome</keyword>